<dbReference type="Proteomes" id="UP000034154">
    <property type="component" value="Unassembled WGS sequence"/>
</dbReference>
<dbReference type="InterPro" id="IPR036267">
    <property type="entry name" value="RuvA_C_sf"/>
</dbReference>
<name>A0A0G1MIQ0_9BACT</name>
<dbReference type="GO" id="GO:0009379">
    <property type="term" value="C:Holliday junction helicase complex"/>
    <property type="evidence" value="ECO:0007669"/>
    <property type="project" value="InterPro"/>
</dbReference>
<dbReference type="EMBL" id="LCJB01000006">
    <property type="protein sequence ID" value="KKT71869.1"/>
    <property type="molecule type" value="Genomic_DNA"/>
</dbReference>
<keyword evidence="5 6" id="KW-0234">DNA repair</keyword>
<feature type="domain" description="Helix-hairpin-helix DNA-binding motif class 1" evidence="7">
    <location>
        <begin position="105"/>
        <end position="124"/>
    </location>
</feature>
<dbReference type="InterPro" id="IPR000085">
    <property type="entry name" value="RuvA"/>
</dbReference>
<comment type="function">
    <text evidence="6">The RuvA-RuvB-RuvC complex processes Holliday junction (HJ) DNA during genetic recombination and DNA repair, while the RuvA-RuvB complex plays an important role in the rescue of blocked DNA replication forks via replication fork reversal (RFR). RuvA specifically binds to HJ cruciform DNA, conferring on it an open structure. The RuvB hexamer acts as an ATP-dependent pump, pulling dsDNA into and through the RuvAB complex. HJ branch migration allows RuvC to scan DNA until it finds its consensus sequence, where it cleaves and resolves the cruciform DNA.</text>
</comment>
<dbReference type="Gene3D" id="2.40.50.140">
    <property type="entry name" value="Nucleic acid-binding proteins"/>
    <property type="match status" value="1"/>
</dbReference>
<dbReference type="GO" id="GO:0048476">
    <property type="term" value="C:Holliday junction resolvase complex"/>
    <property type="evidence" value="ECO:0007669"/>
    <property type="project" value="UniProtKB-UniRule"/>
</dbReference>
<comment type="subunit">
    <text evidence="6">Homotetramer. Forms an RuvA(8)-RuvB(12)-Holliday junction (HJ) complex. HJ DNA is sandwiched between 2 RuvA tetramers; dsDNA enters through RuvA and exits via RuvB. An RuvB hexamer assembles on each DNA strand where it exits the tetramer. Each RuvB hexamer is contacted by two RuvA subunits (via domain III) on 2 adjacent RuvB subunits; this complex drives branch migration. In the full resolvosome a probable DNA-RuvA(4)-RuvB(12)-RuvC(2) complex forms which resolves the HJ.</text>
</comment>
<dbReference type="SUPFAM" id="SSF47781">
    <property type="entry name" value="RuvA domain 2-like"/>
    <property type="match status" value="1"/>
</dbReference>
<dbReference type="CDD" id="cd14332">
    <property type="entry name" value="UBA_RuvA_C"/>
    <property type="match status" value="1"/>
</dbReference>
<keyword evidence="2 6" id="KW-0227">DNA damage</keyword>
<protein>
    <recommendedName>
        <fullName evidence="6">Holliday junction branch migration complex subunit RuvA</fullName>
    </recommendedName>
</protein>
<dbReference type="GO" id="GO:0005524">
    <property type="term" value="F:ATP binding"/>
    <property type="evidence" value="ECO:0007669"/>
    <property type="project" value="InterPro"/>
</dbReference>
<keyword evidence="4 6" id="KW-0233">DNA recombination</keyword>
<keyword evidence="1 6" id="KW-0963">Cytoplasm</keyword>
<evidence type="ECO:0000256" key="3">
    <source>
        <dbReference type="ARBA" id="ARBA00023125"/>
    </source>
</evidence>
<evidence type="ECO:0000256" key="4">
    <source>
        <dbReference type="ARBA" id="ARBA00023172"/>
    </source>
</evidence>
<dbReference type="Gene3D" id="1.10.150.20">
    <property type="entry name" value="5' to 3' exonuclease, C-terminal subdomain"/>
    <property type="match status" value="1"/>
</dbReference>
<evidence type="ECO:0000256" key="2">
    <source>
        <dbReference type="ARBA" id="ARBA00022763"/>
    </source>
</evidence>
<dbReference type="InterPro" id="IPR010994">
    <property type="entry name" value="RuvA_2-like"/>
</dbReference>
<keyword evidence="8" id="KW-0547">Nucleotide-binding</keyword>
<keyword evidence="3 6" id="KW-0238">DNA-binding</keyword>
<evidence type="ECO:0000313" key="9">
    <source>
        <dbReference type="Proteomes" id="UP000034154"/>
    </source>
</evidence>
<evidence type="ECO:0000256" key="6">
    <source>
        <dbReference type="HAMAP-Rule" id="MF_00031"/>
    </source>
</evidence>
<dbReference type="GO" id="GO:0006310">
    <property type="term" value="P:DNA recombination"/>
    <property type="evidence" value="ECO:0007669"/>
    <property type="project" value="UniProtKB-UniRule"/>
</dbReference>
<dbReference type="SMART" id="SM00278">
    <property type="entry name" value="HhH1"/>
    <property type="match status" value="2"/>
</dbReference>
<evidence type="ECO:0000313" key="8">
    <source>
        <dbReference type="EMBL" id="KKT71869.1"/>
    </source>
</evidence>
<dbReference type="AlphaFoldDB" id="A0A0G1MIQ0"/>
<dbReference type="Pfam" id="PF07499">
    <property type="entry name" value="RuvA_C"/>
    <property type="match status" value="1"/>
</dbReference>
<feature type="domain" description="Helix-hairpin-helix DNA-binding motif class 1" evidence="7">
    <location>
        <begin position="70"/>
        <end position="89"/>
    </location>
</feature>
<accession>A0A0G1MIQ0</accession>
<keyword evidence="8" id="KW-0347">Helicase</keyword>
<feature type="region of interest" description="Domain III" evidence="6">
    <location>
        <begin position="134"/>
        <end position="182"/>
    </location>
</feature>
<dbReference type="GO" id="GO:0006281">
    <property type="term" value="P:DNA repair"/>
    <property type="evidence" value="ECO:0007669"/>
    <property type="project" value="UniProtKB-UniRule"/>
</dbReference>
<keyword evidence="8" id="KW-0067">ATP-binding</keyword>
<reference evidence="8 9" key="1">
    <citation type="journal article" date="2015" name="Nature">
        <title>rRNA introns, odd ribosomes, and small enigmatic genomes across a large radiation of phyla.</title>
        <authorList>
            <person name="Brown C.T."/>
            <person name="Hug L.A."/>
            <person name="Thomas B.C."/>
            <person name="Sharon I."/>
            <person name="Castelle C.J."/>
            <person name="Singh A."/>
            <person name="Wilkins M.J."/>
            <person name="Williams K.H."/>
            <person name="Banfield J.F."/>
        </authorList>
    </citation>
    <scope>NUCLEOTIDE SEQUENCE [LARGE SCALE GENOMIC DNA]</scope>
</reference>
<keyword evidence="8" id="KW-0378">Hydrolase</keyword>
<comment type="domain">
    <text evidence="6">Has three domains with a flexible linker between the domains II and III and assumes an 'L' shape. Domain III is highly mobile and contacts RuvB.</text>
</comment>
<comment type="subcellular location">
    <subcellularLocation>
        <location evidence="6">Cytoplasm</location>
    </subcellularLocation>
</comment>
<proteinExistence type="inferred from homology"/>
<organism evidence="8 9">
    <name type="scientific">Candidatus Uhrbacteria bacterium GW2011_GWF2_44_350</name>
    <dbReference type="NCBI Taxonomy" id="1619000"/>
    <lineage>
        <taxon>Bacteria</taxon>
        <taxon>Candidatus Uhriibacteriota</taxon>
    </lineage>
</organism>
<dbReference type="GO" id="GO:0009378">
    <property type="term" value="F:four-way junction helicase activity"/>
    <property type="evidence" value="ECO:0007669"/>
    <property type="project" value="InterPro"/>
</dbReference>
<dbReference type="Pfam" id="PF14520">
    <property type="entry name" value="HHH_5"/>
    <property type="match status" value="1"/>
</dbReference>
<dbReference type="HAMAP" id="MF_00031">
    <property type="entry name" value="DNA_HJ_migration_RuvA"/>
    <property type="match status" value="1"/>
</dbReference>
<dbReference type="SUPFAM" id="SSF50249">
    <property type="entry name" value="Nucleic acid-binding proteins"/>
    <property type="match status" value="1"/>
</dbReference>
<dbReference type="InterPro" id="IPR013849">
    <property type="entry name" value="DNA_helicase_Holl-junc_RuvA_I"/>
</dbReference>
<dbReference type="Pfam" id="PF01330">
    <property type="entry name" value="RuvA_N"/>
    <property type="match status" value="1"/>
</dbReference>
<gene>
    <name evidence="6" type="primary">ruvA</name>
    <name evidence="8" type="ORF">UW63_C0006G0010</name>
</gene>
<evidence type="ECO:0000259" key="7">
    <source>
        <dbReference type="SMART" id="SM00278"/>
    </source>
</evidence>
<comment type="similarity">
    <text evidence="6">Belongs to the RuvA family.</text>
</comment>
<dbReference type="GO" id="GO:0005737">
    <property type="term" value="C:cytoplasm"/>
    <property type="evidence" value="ECO:0007669"/>
    <property type="project" value="UniProtKB-SubCell"/>
</dbReference>
<sequence length="182" mass="19957">MITSLRGKIEYHGVGFVVVEVAGVGYKVNLPEDRAHELSGELLLFIHEVQRDDQHELFGFLSMEALGLFWKLTNVSGVGPKVGQKIVFANSVEKVKEKIMKGDLLFLIDIPGVGKKTAQKIILELKGSLVDDQTRPVGLDIDAVEALVGLGYSRRQAEDALVGLEAETTEDFIRAGLKVLSR</sequence>
<dbReference type="InterPro" id="IPR011114">
    <property type="entry name" value="RuvA_C"/>
</dbReference>
<dbReference type="Gene3D" id="1.10.8.10">
    <property type="entry name" value="DNA helicase RuvA subunit, C-terminal domain"/>
    <property type="match status" value="1"/>
</dbReference>
<dbReference type="GO" id="GO:0000400">
    <property type="term" value="F:four-way junction DNA binding"/>
    <property type="evidence" value="ECO:0007669"/>
    <property type="project" value="UniProtKB-UniRule"/>
</dbReference>
<evidence type="ECO:0000256" key="1">
    <source>
        <dbReference type="ARBA" id="ARBA00022490"/>
    </source>
</evidence>
<comment type="caution">
    <text evidence="6">Lacks conserved residue(s) required for the propagation of feature annotation.</text>
</comment>
<evidence type="ECO:0000256" key="5">
    <source>
        <dbReference type="ARBA" id="ARBA00023204"/>
    </source>
</evidence>
<dbReference type="NCBIfam" id="TIGR00084">
    <property type="entry name" value="ruvA"/>
    <property type="match status" value="1"/>
</dbReference>
<comment type="caution">
    <text evidence="8">The sequence shown here is derived from an EMBL/GenBank/DDBJ whole genome shotgun (WGS) entry which is preliminary data.</text>
</comment>
<dbReference type="PATRIC" id="fig|1619000.3.peg.138"/>
<dbReference type="InterPro" id="IPR003583">
    <property type="entry name" value="Hlx-hairpin-Hlx_DNA-bd_motif"/>
</dbReference>
<dbReference type="SUPFAM" id="SSF46929">
    <property type="entry name" value="DNA helicase RuvA subunit, C-terminal domain"/>
    <property type="match status" value="1"/>
</dbReference>
<dbReference type="InterPro" id="IPR012340">
    <property type="entry name" value="NA-bd_OB-fold"/>
</dbReference>